<dbReference type="Proteomes" id="UP000197424">
    <property type="component" value="Chromosome"/>
</dbReference>
<dbReference type="OMA" id="AWAFREY"/>
<reference evidence="3" key="3">
    <citation type="submission" date="2017-06" db="EMBL/GenBank/DDBJ databases">
        <authorList>
            <person name="Kim H.J."/>
            <person name="Triplett B.A."/>
        </authorList>
    </citation>
    <scope>NUCLEOTIDE SEQUENCE</scope>
    <source>
        <strain evidence="3">HLGZ1</strain>
    </source>
</reference>
<dbReference type="PANTHER" id="PTHR12302">
    <property type="entry name" value="EBNA2 BINDING PROTEIN P100"/>
    <property type="match status" value="1"/>
</dbReference>
<evidence type="ECO:0000313" key="5">
    <source>
        <dbReference type="Proteomes" id="UP000197424"/>
    </source>
</evidence>
<dbReference type="SUPFAM" id="SSF50199">
    <property type="entry name" value="Staphylococcal nuclease"/>
    <property type="match status" value="1"/>
</dbReference>
<gene>
    <name evidence="4" type="ORF">LH440_00455</name>
    <name evidence="3" type="ORF">LHGZ1_1674</name>
</gene>
<reference evidence="3" key="1">
    <citation type="journal article" date="2017" name="J. Antimicrob. Chemother.">
        <title>Emergence and genomic analysis of MDR Laribacter hongkongensis strain HLGZ1 from Guangzhou, China.</title>
        <authorList>
            <person name="Wu H.K."/>
            <person name="Chen J.H."/>
            <person name="Yang L."/>
            <person name="Li A.R."/>
            <person name="Su D.H."/>
            <person name="Lin Y.P."/>
            <person name="Chen D.Q."/>
        </authorList>
    </citation>
    <scope>NUCLEOTIDE SEQUENCE</scope>
    <source>
        <strain evidence="3">HLGZ1</strain>
    </source>
</reference>
<dbReference type="InterPro" id="IPR016071">
    <property type="entry name" value="Staphylococal_nuclease_OB-fold"/>
</dbReference>
<feature type="transmembrane region" description="Helical" evidence="1">
    <location>
        <begin position="21"/>
        <end position="40"/>
    </location>
</feature>
<dbReference type="PROSITE" id="PS01123">
    <property type="entry name" value="TNASE_1"/>
    <property type="match status" value="1"/>
</dbReference>
<dbReference type="Gene3D" id="2.40.50.90">
    <property type="match status" value="1"/>
</dbReference>
<dbReference type="InterPro" id="IPR002071">
    <property type="entry name" value="Thermonucl_AS"/>
</dbReference>
<dbReference type="AlphaFoldDB" id="A0A248LIZ4"/>
<sequence length="195" mass="22011">MRINTVLLRCFRILAGRSSPARKLAALMLVGLAVIGAWWAQPGEAARFSATVIGVSDGDTITVLDGRREPVRVRLAFIDAPERRQPYGQKARELLAGKLFRQSVDVEVIDHDRYGRIVGRVRMNGVDVDFLMVAAGFAWHYRQFARLQPAGDFQRYAAAEAAARERHLGLWADARPQPPWDFRRATNRPGWMVEE</sequence>
<dbReference type="PANTHER" id="PTHR12302:SF26">
    <property type="entry name" value="BLR1266 PROTEIN"/>
    <property type="match status" value="1"/>
</dbReference>
<dbReference type="GeneID" id="75110815"/>
<dbReference type="OrthoDB" id="9805504at2"/>
<name>A0A248LIZ4_9NEIS</name>
<dbReference type="GO" id="GO:0003676">
    <property type="term" value="F:nucleic acid binding"/>
    <property type="evidence" value="ECO:0007669"/>
    <property type="project" value="InterPro"/>
</dbReference>
<keyword evidence="1" id="KW-0812">Transmembrane</keyword>
<accession>A0A248LIZ4</accession>
<keyword evidence="1" id="KW-0472">Membrane</keyword>
<reference evidence="5" key="2">
    <citation type="submission" date="2017-06" db="EMBL/GenBank/DDBJ databases">
        <title>Whole genome sequence of Laribacter hongkongensis LHGZ1.</title>
        <authorList>
            <person name="Chen D."/>
            <person name="Wu H."/>
            <person name="Chen J."/>
        </authorList>
    </citation>
    <scope>NUCLEOTIDE SEQUENCE [LARGE SCALE GENOMIC DNA]</scope>
    <source>
        <strain evidence="5">LHGZ1</strain>
    </source>
</reference>
<dbReference type="Proteomes" id="UP001200247">
    <property type="component" value="Unassembled WGS sequence"/>
</dbReference>
<dbReference type="EMBL" id="JAJAXM010000001">
    <property type="protein sequence ID" value="MCG9024392.1"/>
    <property type="molecule type" value="Genomic_DNA"/>
</dbReference>
<keyword evidence="1" id="KW-1133">Transmembrane helix</keyword>
<organism evidence="3 5">
    <name type="scientific">Laribacter hongkongensis</name>
    <dbReference type="NCBI Taxonomy" id="168471"/>
    <lineage>
        <taxon>Bacteria</taxon>
        <taxon>Pseudomonadati</taxon>
        <taxon>Pseudomonadota</taxon>
        <taxon>Betaproteobacteria</taxon>
        <taxon>Neisseriales</taxon>
        <taxon>Aquaspirillaceae</taxon>
        <taxon>Laribacter</taxon>
    </lineage>
</organism>
<protein>
    <submittedName>
        <fullName evidence="3 4">Nuclease</fullName>
    </submittedName>
</protein>
<dbReference type="Pfam" id="PF00565">
    <property type="entry name" value="SNase"/>
    <property type="match status" value="1"/>
</dbReference>
<evidence type="ECO:0000256" key="1">
    <source>
        <dbReference type="SAM" id="Phobius"/>
    </source>
</evidence>
<dbReference type="GO" id="GO:0004518">
    <property type="term" value="F:nuclease activity"/>
    <property type="evidence" value="ECO:0007669"/>
    <property type="project" value="InterPro"/>
</dbReference>
<feature type="domain" description="TNase-like" evidence="2">
    <location>
        <begin position="46"/>
        <end position="173"/>
    </location>
</feature>
<reference evidence="4 6" key="4">
    <citation type="submission" date="2021-10" db="EMBL/GenBank/DDBJ databases">
        <title>Whole-genome sequencing analysis of Laribacter hongkongensis: virulence gene profiles, carbohydrate-active enzyme prediction, and antimicrobial resistance characterization.</title>
        <authorList>
            <person name="Yuan P."/>
            <person name="Zhan Y."/>
            <person name="Chen D."/>
        </authorList>
    </citation>
    <scope>NUCLEOTIDE SEQUENCE [LARGE SCALE GENOMIC DNA]</scope>
    <source>
        <strain evidence="4 6">W67</strain>
    </source>
</reference>
<dbReference type="PROSITE" id="PS50830">
    <property type="entry name" value="TNASE_3"/>
    <property type="match status" value="1"/>
</dbReference>
<evidence type="ECO:0000259" key="2">
    <source>
        <dbReference type="PROSITE" id="PS50830"/>
    </source>
</evidence>
<dbReference type="EMBL" id="CP022115">
    <property type="protein sequence ID" value="ASJ24505.1"/>
    <property type="molecule type" value="Genomic_DNA"/>
</dbReference>
<proteinExistence type="predicted"/>
<evidence type="ECO:0000313" key="6">
    <source>
        <dbReference type="Proteomes" id="UP001200247"/>
    </source>
</evidence>
<dbReference type="RefSeq" id="WP_012696893.1">
    <property type="nucleotide sequence ID" value="NZ_CP022115.1"/>
</dbReference>
<dbReference type="InterPro" id="IPR035437">
    <property type="entry name" value="SNase_OB-fold_sf"/>
</dbReference>
<dbReference type="SMART" id="SM00318">
    <property type="entry name" value="SNc"/>
    <property type="match status" value="1"/>
</dbReference>
<evidence type="ECO:0000313" key="4">
    <source>
        <dbReference type="EMBL" id="MCG9024392.1"/>
    </source>
</evidence>
<evidence type="ECO:0000313" key="3">
    <source>
        <dbReference type="EMBL" id="ASJ24505.1"/>
    </source>
</evidence>